<comment type="caution">
    <text evidence="2">The sequence shown here is derived from an EMBL/GenBank/DDBJ whole genome shotgun (WGS) entry which is preliminary data.</text>
</comment>
<dbReference type="Proteomes" id="UP000321621">
    <property type="component" value="Unassembled WGS sequence"/>
</dbReference>
<protein>
    <submittedName>
        <fullName evidence="2">Uncharacterized protein</fullName>
    </submittedName>
</protein>
<evidence type="ECO:0000313" key="3">
    <source>
        <dbReference type="EMBL" id="TXJ94749.1"/>
    </source>
</evidence>
<dbReference type="EMBL" id="QXFI01000025">
    <property type="protein sequence ID" value="RIV44684.1"/>
    <property type="molecule type" value="Genomic_DNA"/>
</dbReference>
<keyword evidence="1" id="KW-1133">Transmembrane helix</keyword>
<organism evidence="2 4">
    <name type="scientific">Flagellimonas pelagia</name>
    <dbReference type="NCBI Taxonomy" id="2306998"/>
    <lineage>
        <taxon>Bacteria</taxon>
        <taxon>Pseudomonadati</taxon>
        <taxon>Bacteroidota</taxon>
        <taxon>Flavobacteriia</taxon>
        <taxon>Flavobacteriales</taxon>
        <taxon>Flavobacteriaceae</taxon>
        <taxon>Flagellimonas</taxon>
    </lineage>
</organism>
<evidence type="ECO:0000313" key="5">
    <source>
        <dbReference type="Proteomes" id="UP000321621"/>
    </source>
</evidence>
<evidence type="ECO:0000313" key="2">
    <source>
        <dbReference type="EMBL" id="RIV44684.1"/>
    </source>
</evidence>
<reference evidence="2 4" key="1">
    <citation type="submission" date="2018-08" db="EMBL/GenBank/DDBJ databases">
        <title>Proposal of Muricauda 72 sp.nov. and Muricauda NH166 sp.nov., isolated from seawater.</title>
        <authorList>
            <person name="Cheng H."/>
            <person name="Wu Y.-H."/>
            <person name="Guo L.-L."/>
            <person name="Xu X.-W."/>
        </authorList>
    </citation>
    <scope>NUCLEOTIDE SEQUENCE [LARGE SCALE GENOMIC DNA]</scope>
    <source>
        <strain evidence="2 4">72</strain>
    </source>
</reference>
<gene>
    <name evidence="2" type="ORF">D2V05_10070</name>
    <name evidence="3" type="ORF">FQ017_09960</name>
</gene>
<evidence type="ECO:0000256" key="1">
    <source>
        <dbReference type="SAM" id="Phobius"/>
    </source>
</evidence>
<evidence type="ECO:0000313" key="4">
    <source>
        <dbReference type="Proteomes" id="UP000266691"/>
    </source>
</evidence>
<dbReference type="OrthoDB" id="1412490at2"/>
<dbReference type="Proteomes" id="UP000266691">
    <property type="component" value="Unassembled WGS sequence"/>
</dbReference>
<feature type="transmembrane region" description="Helical" evidence="1">
    <location>
        <begin position="20"/>
        <end position="40"/>
    </location>
</feature>
<proteinExistence type="predicted"/>
<reference evidence="3 5" key="2">
    <citation type="submission" date="2019-07" db="EMBL/GenBank/DDBJ databases">
        <title>Draft genome of two Muricauda strains isolated from deep sea.</title>
        <authorList>
            <person name="Sun C."/>
        </authorList>
    </citation>
    <scope>NUCLEOTIDE SEQUENCE [LARGE SCALE GENOMIC DNA]</scope>
    <source>
        <strain evidence="3 5">72</strain>
    </source>
</reference>
<sequence length="392" mass="45438">MTSSYDYIAHKVLAKNKYTLFLTLPIVFIALLVYLGISLWELVAFPGANLEKFIVAFLCISFGWVLFIYFSGILKAPKDFNVIKYSNCSMSLYEALGETEKRMFHKYLIKSIKEKDMGFDSYMCAFETYPKIKRTLLQDLSSKKFKRRLLSELTFERLNSEIKNQKKKSLWIRSFFSYKIAMERALAITMENASDASVLNSMKEIHKALAININIGSNGVTLDAKGLKAMLIDINQNVSSVNLENRIILNDRITQKQFALVLDSFCKRYLPNLNAKKFAACYTGFSDYDPCKYNLRNIFQPYFTELSQDQVLNFIALMRYLIIKGVVKSSTTENSHHKLTRILEIFIESNGFSRQTWRKNFSEDYQYKRTLPKNVQIEVNSSINRLLPPLQT</sequence>
<keyword evidence="1" id="KW-0812">Transmembrane</keyword>
<dbReference type="EMBL" id="VNWK01000025">
    <property type="protein sequence ID" value="TXJ94749.1"/>
    <property type="molecule type" value="Genomic_DNA"/>
</dbReference>
<dbReference type="RefSeq" id="WP_119647449.1">
    <property type="nucleotide sequence ID" value="NZ_QXFI01000025.1"/>
</dbReference>
<accession>A0A3A1NHD6</accession>
<dbReference type="AlphaFoldDB" id="A0A3A1NHD6"/>
<keyword evidence="1" id="KW-0472">Membrane</keyword>
<keyword evidence="5" id="KW-1185">Reference proteome</keyword>
<feature type="transmembrane region" description="Helical" evidence="1">
    <location>
        <begin position="52"/>
        <end position="74"/>
    </location>
</feature>
<name>A0A3A1NHD6_9FLAO</name>